<reference evidence="2" key="1">
    <citation type="submission" date="2020-10" db="EMBL/GenBank/DDBJ databases">
        <authorList>
            <person name="Kusch S."/>
        </authorList>
    </citation>
    <scope>NUCLEOTIDE SEQUENCE</scope>
    <source>
        <strain evidence="2">SwB9</strain>
    </source>
</reference>
<accession>A0A8H2VSV3</accession>
<organism evidence="2 3">
    <name type="scientific">Sclerotinia trifoliorum</name>
    <dbReference type="NCBI Taxonomy" id="28548"/>
    <lineage>
        <taxon>Eukaryota</taxon>
        <taxon>Fungi</taxon>
        <taxon>Dikarya</taxon>
        <taxon>Ascomycota</taxon>
        <taxon>Pezizomycotina</taxon>
        <taxon>Leotiomycetes</taxon>
        <taxon>Helotiales</taxon>
        <taxon>Sclerotiniaceae</taxon>
        <taxon>Sclerotinia</taxon>
    </lineage>
</organism>
<dbReference type="Proteomes" id="UP000624404">
    <property type="component" value="Unassembled WGS sequence"/>
</dbReference>
<sequence length="666" mass="75712">MSLSKPVQHCPSNCRGCATFAAFGGTNFPPQLPGSPLAKCFEYALEAGIIGTSSNSASNEGLLPAPLFVPPKSAKRAVGRLLASAPSAADFMEEFQRQIVAAEAQVDGYEKILEGIVSEQLLQQRRAEYATRLKTPHINHATKPEQKFANTASSTSSASSSSETNLYEVKNCSFPLGHTYMPPGVLPLVNDPLFTVTTHGDRCATTFVGLYAMRMYDAFRASGVDTRVNEVRGEWEKVGVKRWMCSLGMDKDMSKVKTILGRRRDAVVAAEKENIGTYKLLKDYERMSRAVESRVDMEIAFRNVEQLVIDSQEEEESRQPLMDGPLNDEAMHRLIQEVLDLEFSPVDWDGPDWIGGAASIFYLPPRQRPWWGSDINSVVTNDSSDETPCTTYVRLAPPKPMGFSWYHRRNEEERDRAKYEWPQQVRWTMSDGVILEFSMDQVYGNLTHKFSVIRKHLVEQKAAADNTLMAIWSSWQNIAKGMNIFEWFWDEEKRILVKGYSGHNDYEKDCNWIDAELDNWKGSVEEWLEARNGVVNASNLTKEELRHTMIGDHLLRQWKEGPGIMVSKTPSNEKVEGSLLCAHTTDSASHINYLTARIADATRQRAKLERDWSFETATEDDYRAMKELIEHTEMLETLKFEIREQEIFEKRLRKVRSSRTKIREGS</sequence>
<protein>
    <submittedName>
        <fullName evidence="2">D4220618-daf0-42bb-ac2f-6984367ee71f-CDS</fullName>
    </submittedName>
</protein>
<dbReference type="OrthoDB" id="3516260at2759"/>
<keyword evidence="3" id="KW-1185">Reference proteome</keyword>
<feature type="compositionally biased region" description="Low complexity" evidence="1">
    <location>
        <begin position="151"/>
        <end position="160"/>
    </location>
</feature>
<comment type="caution">
    <text evidence="2">The sequence shown here is derived from an EMBL/GenBank/DDBJ whole genome shotgun (WGS) entry which is preliminary data.</text>
</comment>
<dbReference type="AlphaFoldDB" id="A0A8H2VSV3"/>
<name>A0A8H2VSV3_9HELO</name>
<evidence type="ECO:0000313" key="3">
    <source>
        <dbReference type="Proteomes" id="UP000624404"/>
    </source>
</evidence>
<evidence type="ECO:0000313" key="2">
    <source>
        <dbReference type="EMBL" id="CAD6443588.1"/>
    </source>
</evidence>
<dbReference type="EMBL" id="CAJHIA010000010">
    <property type="protein sequence ID" value="CAD6443588.1"/>
    <property type="molecule type" value="Genomic_DNA"/>
</dbReference>
<proteinExistence type="predicted"/>
<gene>
    <name evidence="2" type="ORF">SCLTRI_LOCUS3380</name>
</gene>
<evidence type="ECO:0000256" key="1">
    <source>
        <dbReference type="SAM" id="MobiDB-lite"/>
    </source>
</evidence>
<feature type="region of interest" description="Disordered" evidence="1">
    <location>
        <begin position="141"/>
        <end position="160"/>
    </location>
</feature>